<proteinExistence type="predicted"/>
<keyword evidence="2" id="KW-1185">Reference proteome</keyword>
<name>A0ACB9CKR0_ARCLA</name>
<accession>A0ACB9CKR0</accession>
<comment type="caution">
    <text evidence="1">The sequence shown here is derived from an EMBL/GenBank/DDBJ whole genome shotgun (WGS) entry which is preliminary data.</text>
</comment>
<gene>
    <name evidence="1" type="ORF">L6452_14374</name>
</gene>
<dbReference type="EMBL" id="CM042050">
    <property type="protein sequence ID" value="KAI3734894.1"/>
    <property type="molecule type" value="Genomic_DNA"/>
</dbReference>
<reference evidence="2" key="1">
    <citation type="journal article" date="2022" name="Mol. Ecol. Resour.">
        <title>The genomes of chicory, endive, great burdock and yacon provide insights into Asteraceae palaeo-polyploidization history and plant inulin production.</title>
        <authorList>
            <person name="Fan W."/>
            <person name="Wang S."/>
            <person name="Wang H."/>
            <person name="Wang A."/>
            <person name="Jiang F."/>
            <person name="Liu H."/>
            <person name="Zhao H."/>
            <person name="Xu D."/>
            <person name="Zhang Y."/>
        </authorList>
    </citation>
    <scope>NUCLEOTIDE SEQUENCE [LARGE SCALE GENOMIC DNA]</scope>
    <source>
        <strain evidence="2">cv. Niubang</strain>
    </source>
</reference>
<protein>
    <submittedName>
        <fullName evidence="1">Uncharacterized protein</fullName>
    </submittedName>
</protein>
<dbReference type="Proteomes" id="UP001055879">
    <property type="component" value="Linkage Group LG04"/>
</dbReference>
<sequence length="310" mass="35419">MPASASASIPINSIVFLTLLHLQWLQTSQFHQHNINRSCRHHRRRPRRSQPSQYLGLVNVTNNGNTSNHLFFVEFDSVQDFEFSDIEDNHVGVNINRMTSVKSTGAGFFVDGDSRKQDLCLQSGEKIQAWIDYDAAKPELNITLSLFSKKQSTPIISFPVDLSPVFQDLCMLGFLHQQKLKNMDVVEDWELEVGPHKYSYKELKEATNGFHEKELLGFGGSGKVYKGILPDSNTQIAVKRISQESKQGLTEFISEISTISVTGIWWGYCVRVMRQVVRYLEREVSLPEILAPPCEGAWWRLMIIQKVKSW</sequence>
<reference evidence="1 2" key="2">
    <citation type="journal article" date="2022" name="Mol. Ecol. Resour.">
        <title>The genomes of chicory, endive, great burdock and yacon provide insights into Asteraceae paleo-polyploidization history and plant inulin production.</title>
        <authorList>
            <person name="Fan W."/>
            <person name="Wang S."/>
            <person name="Wang H."/>
            <person name="Wang A."/>
            <person name="Jiang F."/>
            <person name="Liu H."/>
            <person name="Zhao H."/>
            <person name="Xu D."/>
            <person name="Zhang Y."/>
        </authorList>
    </citation>
    <scope>NUCLEOTIDE SEQUENCE [LARGE SCALE GENOMIC DNA]</scope>
    <source>
        <strain evidence="2">cv. Niubang</strain>
    </source>
</reference>
<evidence type="ECO:0000313" key="2">
    <source>
        <dbReference type="Proteomes" id="UP001055879"/>
    </source>
</evidence>
<organism evidence="1 2">
    <name type="scientific">Arctium lappa</name>
    <name type="common">Greater burdock</name>
    <name type="synonym">Lappa major</name>
    <dbReference type="NCBI Taxonomy" id="4217"/>
    <lineage>
        <taxon>Eukaryota</taxon>
        <taxon>Viridiplantae</taxon>
        <taxon>Streptophyta</taxon>
        <taxon>Embryophyta</taxon>
        <taxon>Tracheophyta</taxon>
        <taxon>Spermatophyta</taxon>
        <taxon>Magnoliopsida</taxon>
        <taxon>eudicotyledons</taxon>
        <taxon>Gunneridae</taxon>
        <taxon>Pentapetalae</taxon>
        <taxon>asterids</taxon>
        <taxon>campanulids</taxon>
        <taxon>Asterales</taxon>
        <taxon>Asteraceae</taxon>
        <taxon>Carduoideae</taxon>
        <taxon>Cardueae</taxon>
        <taxon>Arctiinae</taxon>
        <taxon>Arctium</taxon>
    </lineage>
</organism>
<evidence type="ECO:0000313" key="1">
    <source>
        <dbReference type="EMBL" id="KAI3734894.1"/>
    </source>
</evidence>